<evidence type="ECO:0000313" key="3">
    <source>
        <dbReference type="Proteomes" id="UP000634206"/>
    </source>
</evidence>
<dbReference type="EMBL" id="JAENIG010000003">
    <property type="protein sequence ID" value="MBK1854454.1"/>
    <property type="molecule type" value="Genomic_DNA"/>
</dbReference>
<sequence>MNSSLEPIPTKPAVVIDATQSSIRANGGHKAMNQYKTPESGGLVKAYPWLLATSVCLSGVLCWLYVTKPVMAPLHATPGRDADVINIAENQVSQPTDNTAALLPSDTSLPGTEPGDQTSQDRNSDAPLSIDPRALAEMGGEDSDKGWESTNLKVQHILSADSGSGQLEKIILDVPVRYQTRTMRWTSHDIEQARNVLGRLMIYERDLHNLRKQGQTILKDWNTLLEHTVPAAALRADSPSIPYNHAERHDRGGLPDSSAVIKVDNAPVEPQQTPSQN</sequence>
<evidence type="ECO:0000313" key="2">
    <source>
        <dbReference type="EMBL" id="MBK1854454.1"/>
    </source>
</evidence>
<reference evidence="2" key="1">
    <citation type="submission" date="2021-01" db="EMBL/GenBank/DDBJ databases">
        <title>Modified the classification status of verrucomicrobia.</title>
        <authorList>
            <person name="Feng X."/>
        </authorList>
    </citation>
    <scope>NUCLEOTIDE SEQUENCE</scope>
    <source>
        <strain evidence="2">5K15</strain>
    </source>
</reference>
<evidence type="ECO:0000256" key="1">
    <source>
        <dbReference type="SAM" id="MobiDB-lite"/>
    </source>
</evidence>
<name>A0AAE2SCL8_9BACT</name>
<feature type="compositionally biased region" description="Polar residues" evidence="1">
    <location>
        <begin position="93"/>
        <end position="121"/>
    </location>
</feature>
<protein>
    <submittedName>
        <fullName evidence="2">Uncharacterized protein</fullName>
    </submittedName>
</protein>
<dbReference type="Proteomes" id="UP000634206">
    <property type="component" value="Unassembled WGS sequence"/>
</dbReference>
<dbReference type="RefSeq" id="WP_309489062.1">
    <property type="nucleotide sequence ID" value="NZ_JAENIG010000003.1"/>
</dbReference>
<organism evidence="2 3">
    <name type="scientific">Oceaniferula flava</name>
    <dbReference type="NCBI Taxonomy" id="2800421"/>
    <lineage>
        <taxon>Bacteria</taxon>
        <taxon>Pseudomonadati</taxon>
        <taxon>Verrucomicrobiota</taxon>
        <taxon>Verrucomicrobiia</taxon>
        <taxon>Verrucomicrobiales</taxon>
        <taxon>Verrucomicrobiaceae</taxon>
        <taxon>Oceaniferula</taxon>
    </lineage>
</organism>
<feature type="region of interest" description="Disordered" evidence="1">
    <location>
        <begin position="93"/>
        <end position="128"/>
    </location>
</feature>
<accession>A0AAE2SCL8</accession>
<feature type="region of interest" description="Disordered" evidence="1">
    <location>
        <begin position="240"/>
        <end position="277"/>
    </location>
</feature>
<dbReference type="AlphaFoldDB" id="A0AAE2SCL8"/>
<gene>
    <name evidence="2" type="ORF">JIN83_05760</name>
</gene>
<comment type="caution">
    <text evidence="2">The sequence shown here is derived from an EMBL/GenBank/DDBJ whole genome shotgun (WGS) entry which is preliminary data.</text>
</comment>
<keyword evidence="3" id="KW-1185">Reference proteome</keyword>
<proteinExistence type="predicted"/>